<dbReference type="OrthoDB" id="7446256at2"/>
<evidence type="ECO:0008006" key="4">
    <source>
        <dbReference type="Google" id="ProtNLM"/>
    </source>
</evidence>
<keyword evidence="1" id="KW-0472">Membrane</keyword>
<feature type="transmembrane region" description="Helical" evidence="1">
    <location>
        <begin position="175"/>
        <end position="208"/>
    </location>
</feature>
<dbReference type="EMBL" id="FSRC01000003">
    <property type="protein sequence ID" value="SIO13957.1"/>
    <property type="molecule type" value="Genomic_DNA"/>
</dbReference>
<keyword evidence="1" id="KW-0812">Transmembrane</keyword>
<dbReference type="Proteomes" id="UP000185221">
    <property type="component" value="Unassembled WGS sequence"/>
</dbReference>
<dbReference type="RefSeq" id="WP_074226287.1">
    <property type="nucleotide sequence ID" value="NZ_FSRC01000003.1"/>
</dbReference>
<name>A0A1N6H2R5_9BACT</name>
<dbReference type="AlphaFoldDB" id="A0A1N6H2R5"/>
<organism evidence="2 3">
    <name type="scientific">Algoriphagus halophilus</name>
    <dbReference type="NCBI Taxonomy" id="226505"/>
    <lineage>
        <taxon>Bacteria</taxon>
        <taxon>Pseudomonadati</taxon>
        <taxon>Bacteroidota</taxon>
        <taxon>Cytophagia</taxon>
        <taxon>Cytophagales</taxon>
        <taxon>Cyclobacteriaceae</taxon>
        <taxon>Algoriphagus</taxon>
    </lineage>
</organism>
<dbReference type="Pfam" id="PF12412">
    <property type="entry name" value="DUF3667"/>
    <property type="match status" value="1"/>
</dbReference>
<dbReference type="STRING" id="226505.SAMN05444394_3495"/>
<keyword evidence="3" id="KW-1185">Reference proteome</keyword>
<dbReference type="InterPro" id="IPR022134">
    <property type="entry name" value="DUF3667"/>
</dbReference>
<evidence type="ECO:0000313" key="2">
    <source>
        <dbReference type="EMBL" id="SIO13957.1"/>
    </source>
</evidence>
<keyword evidence="1" id="KW-1133">Transmembrane helix</keyword>
<evidence type="ECO:0000256" key="1">
    <source>
        <dbReference type="SAM" id="Phobius"/>
    </source>
</evidence>
<proteinExistence type="predicted"/>
<protein>
    <recommendedName>
        <fullName evidence="4">DUF3667 domain-containing protein</fullName>
    </recommendedName>
</protein>
<evidence type="ECO:0000313" key="3">
    <source>
        <dbReference type="Proteomes" id="UP000185221"/>
    </source>
</evidence>
<accession>A0A1N6H2R5</accession>
<feature type="transmembrane region" description="Helical" evidence="1">
    <location>
        <begin position="151"/>
        <end position="168"/>
    </location>
</feature>
<sequence length="280" mass="32615">MEKGTLRCARCNTELKGTFCYNCGEKRIEAKDKNFIHFLEEAISSVFVADGKFFKTIKLLVTNPGELTKSFVIGIRKEYLTPLQLFFFANLIYFIFPLISTFNTSLDVQMHQLPYSNSIRPIVESYIQTNDLDMGNFQAEFEKVSASNGKLLLIVLVILQGLFLKVIFWKTKRLFLVDFLAASAYFYGFYILFVLVLFPAIVILFSKIFDFSMSTLFNELTISIVFLLIIVFYMFFLIRKAFEVDNLGAIWRSVLLGLFIIPSFIIYRYILFWVTFWMVT</sequence>
<feature type="transmembrane region" description="Helical" evidence="1">
    <location>
        <begin position="79"/>
        <end position="99"/>
    </location>
</feature>
<gene>
    <name evidence="2" type="ORF">SAMN05444394_3495</name>
</gene>
<feature type="transmembrane region" description="Helical" evidence="1">
    <location>
        <begin position="250"/>
        <end position="270"/>
    </location>
</feature>
<feature type="transmembrane region" description="Helical" evidence="1">
    <location>
        <begin position="220"/>
        <end position="238"/>
    </location>
</feature>
<reference evidence="3" key="1">
    <citation type="submission" date="2016-11" db="EMBL/GenBank/DDBJ databases">
        <authorList>
            <person name="Varghese N."/>
            <person name="Submissions S."/>
        </authorList>
    </citation>
    <scope>NUCLEOTIDE SEQUENCE [LARGE SCALE GENOMIC DNA]</scope>
    <source>
        <strain evidence="3">DSM 15292</strain>
    </source>
</reference>